<keyword evidence="2" id="KW-0732">Signal</keyword>
<feature type="domain" description="5'-Nucleotidase C-terminal" evidence="3">
    <location>
        <begin position="284"/>
        <end position="413"/>
    </location>
</feature>
<feature type="compositionally biased region" description="Polar residues" evidence="1">
    <location>
        <begin position="130"/>
        <end position="139"/>
    </location>
</feature>
<evidence type="ECO:0000256" key="2">
    <source>
        <dbReference type="SAM" id="SignalP"/>
    </source>
</evidence>
<organism evidence="4 5">
    <name type="scientific">Planobispora longispora</name>
    <dbReference type="NCBI Taxonomy" id="28887"/>
    <lineage>
        <taxon>Bacteria</taxon>
        <taxon>Bacillati</taxon>
        <taxon>Actinomycetota</taxon>
        <taxon>Actinomycetes</taxon>
        <taxon>Streptosporangiales</taxon>
        <taxon>Streptosporangiaceae</taxon>
        <taxon>Planobispora</taxon>
    </lineage>
</organism>
<dbReference type="SUPFAM" id="SSF55816">
    <property type="entry name" value="5'-nucleotidase (syn. UDP-sugar hydrolase), C-terminal domain"/>
    <property type="match status" value="1"/>
</dbReference>
<feature type="chain" id="PRO_5035214584" description="5'-Nucleotidase C-terminal domain-containing protein" evidence="2">
    <location>
        <begin position="18"/>
        <end position="452"/>
    </location>
</feature>
<proteinExistence type="predicted"/>
<name>A0A8J3RIJ4_9ACTN</name>
<evidence type="ECO:0000313" key="4">
    <source>
        <dbReference type="EMBL" id="GIH74841.1"/>
    </source>
</evidence>
<dbReference type="GO" id="GO:0016787">
    <property type="term" value="F:hydrolase activity"/>
    <property type="evidence" value="ECO:0007669"/>
    <property type="project" value="InterPro"/>
</dbReference>
<dbReference type="Gene3D" id="3.90.780.10">
    <property type="entry name" value="5'-Nucleotidase, C-terminal domain"/>
    <property type="match status" value="1"/>
</dbReference>
<dbReference type="InterPro" id="IPR008334">
    <property type="entry name" value="5'-Nucleotdase_C"/>
</dbReference>
<dbReference type="EMBL" id="BOOH01000012">
    <property type="protein sequence ID" value="GIH74841.1"/>
    <property type="molecule type" value="Genomic_DNA"/>
</dbReference>
<dbReference type="GO" id="GO:0009166">
    <property type="term" value="P:nucleotide catabolic process"/>
    <property type="evidence" value="ECO:0007669"/>
    <property type="project" value="InterPro"/>
</dbReference>
<dbReference type="AlphaFoldDB" id="A0A8J3RIJ4"/>
<accession>A0A8J3RIJ4</accession>
<protein>
    <recommendedName>
        <fullName evidence="3">5'-Nucleotidase C-terminal domain-containing protein</fullName>
    </recommendedName>
</protein>
<sequence length="452" mass="47068">MAAAVLASGAFAPGAQAAPKPVVFGTAAASPKTHTGACPTTVTLSTTVKVKAPVALKYVWTFSDGDRTRVKTYRVGGRGLKTVRLSTSVEVTGDARGWGAVRLTSPVKKTSGKAAFAVTCTGDEGITGDTWDSVTTSATGAGVPEDPAAPPPTGQDDNDPARNPVRKVAIAFERTTAVKCPVTFKVHGYFEGLPAGAQTVRYRLVGAQEWKTVNVPADHGDVFSTVLETIDWDWETGKTSVRVEIDQPNRLTSNVIYYFQCGPPRTGTSIGVVAEDIVRTDMGGPLAELIADAYLEAVRTVSGAQVALVSRKSISMPGAELKAGGVTFSQVWGVQSSGVAVDVRSMTGAQLKQLLGHANPQIGALTPSASLRYTVTGGVVTEITLNGAPVSDTQVIKVAATYILMGGWEGFPQWTGTTRVATSGPDNTGALAAYIANHSPVPAPKGDRVTIR</sequence>
<dbReference type="InterPro" id="IPR036907">
    <property type="entry name" value="5'-Nucleotdase_C_sf"/>
</dbReference>
<evidence type="ECO:0000313" key="5">
    <source>
        <dbReference type="Proteomes" id="UP000616724"/>
    </source>
</evidence>
<reference evidence="4 5" key="1">
    <citation type="submission" date="2021-01" db="EMBL/GenBank/DDBJ databases">
        <title>Whole genome shotgun sequence of Planobispora longispora NBRC 13918.</title>
        <authorList>
            <person name="Komaki H."/>
            <person name="Tamura T."/>
        </authorList>
    </citation>
    <scope>NUCLEOTIDE SEQUENCE [LARGE SCALE GENOMIC DNA]</scope>
    <source>
        <strain evidence="4 5">NBRC 13918</strain>
    </source>
</reference>
<comment type="caution">
    <text evidence="4">The sequence shown here is derived from an EMBL/GenBank/DDBJ whole genome shotgun (WGS) entry which is preliminary data.</text>
</comment>
<feature type="region of interest" description="Disordered" evidence="1">
    <location>
        <begin position="128"/>
        <end position="162"/>
    </location>
</feature>
<evidence type="ECO:0000259" key="3">
    <source>
        <dbReference type="Pfam" id="PF02872"/>
    </source>
</evidence>
<feature type="signal peptide" evidence="2">
    <location>
        <begin position="1"/>
        <end position="17"/>
    </location>
</feature>
<dbReference type="Proteomes" id="UP000616724">
    <property type="component" value="Unassembled WGS sequence"/>
</dbReference>
<evidence type="ECO:0000256" key="1">
    <source>
        <dbReference type="SAM" id="MobiDB-lite"/>
    </source>
</evidence>
<dbReference type="Pfam" id="PF02872">
    <property type="entry name" value="5_nucleotid_C"/>
    <property type="match status" value="1"/>
</dbReference>
<gene>
    <name evidence="4" type="ORF">Plo01_12700</name>
</gene>
<keyword evidence="5" id="KW-1185">Reference proteome</keyword>